<dbReference type="InterPro" id="IPR036583">
    <property type="entry name" value="23S_rRNA_IVS_sf"/>
</dbReference>
<dbReference type="Proteomes" id="UP000284120">
    <property type="component" value="Unassembled WGS sequence"/>
</dbReference>
<dbReference type="PANTHER" id="PTHR38471">
    <property type="entry name" value="FOUR HELIX BUNDLE PROTEIN"/>
    <property type="match status" value="1"/>
</dbReference>
<reference evidence="1 2" key="1">
    <citation type="submission" date="2018-06" db="EMBL/GenBank/DDBJ databases">
        <title>Pedobacter endophyticus sp. nov., an endophytic bacterium isolated from a leaf of Triticum aestivum.</title>
        <authorList>
            <person name="Zhang L."/>
        </authorList>
    </citation>
    <scope>NUCLEOTIDE SEQUENCE [LARGE SCALE GENOMIC DNA]</scope>
    <source>
        <strain evidence="1 2">CM134L-2</strain>
    </source>
</reference>
<keyword evidence="2" id="KW-1185">Reference proteome</keyword>
<dbReference type="OrthoDB" id="285993at2"/>
<dbReference type="PANTHER" id="PTHR38471:SF2">
    <property type="entry name" value="FOUR HELIX BUNDLE PROTEIN"/>
    <property type="match status" value="1"/>
</dbReference>
<accession>A0A443YZU7</accession>
<organism evidence="1 2">
    <name type="scientific">Pedobacter chitinilyticus</name>
    <dbReference type="NCBI Taxonomy" id="2233776"/>
    <lineage>
        <taxon>Bacteria</taxon>
        <taxon>Pseudomonadati</taxon>
        <taxon>Bacteroidota</taxon>
        <taxon>Sphingobacteriia</taxon>
        <taxon>Sphingobacteriales</taxon>
        <taxon>Sphingobacteriaceae</taxon>
        <taxon>Pedobacter</taxon>
    </lineage>
</organism>
<dbReference type="SUPFAM" id="SSF158446">
    <property type="entry name" value="IVS-encoded protein-like"/>
    <property type="match status" value="1"/>
</dbReference>
<dbReference type="InterPro" id="IPR012657">
    <property type="entry name" value="23S_rRNA-intervening_sequence"/>
</dbReference>
<dbReference type="Pfam" id="PF05635">
    <property type="entry name" value="23S_rRNA_IVP"/>
    <property type="match status" value="1"/>
</dbReference>
<comment type="caution">
    <text evidence="1">The sequence shown here is derived from an EMBL/GenBank/DDBJ whole genome shotgun (WGS) entry which is preliminary data.</text>
</comment>
<dbReference type="AlphaFoldDB" id="A0A443YZU7"/>
<dbReference type="EMBL" id="SAYW01000001">
    <property type="protein sequence ID" value="RWU09817.1"/>
    <property type="molecule type" value="Genomic_DNA"/>
</dbReference>
<proteinExistence type="predicted"/>
<dbReference type="PIRSF" id="PIRSF035652">
    <property type="entry name" value="CHP02436"/>
    <property type="match status" value="1"/>
</dbReference>
<gene>
    <name evidence="1" type="ORF">DPV69_00275</name>
</gene>
<dbReference type="Gene3D" id="1.20.1440.60">
    <property type="entry name" value="23S rRNA-intervening sequence"/>
    <property type="match status" value="1"/>
</dbReference>
<evidence type="ECO:0000313" key="1">
    <source>
        <dbReference type="EMBL" id="RWU09817.1"/>
    </source>
</evidence>
<sequence>MAKENIVRDKSFKFSVRVVKLYQYLQAQKKEFVLSKQLLRSGTSVGAMVREAEHAETKVDFKHKMGIAQKEINETIYWLELLKETDYLTHEQFESICLDATEIIKLYYLYHKNHQNKHQSKQWLITVNGQ</sequence>
<dbReference type="RefSeq" id="WP_113645258.1">
    <property type="nucleotide sequence ID" value="NZ_QMHN01000001.1"/>
</dbReference>
<protein>
    <submittedName>
        <fullName evidence="1">Four helix bundle protein</fullName>
    </submittedName>
</protein>
<evidence type="ECO:0000313" key="2">
    <source>
        <dbReference type="Proteomes" id="UP000284120"/>
    </source>
</evidence>
<name>A0A443YZU7_9SPHI</name>
<dbReference type="NCBIfam" id="TIGR02436">
    <property type="entry name" value="four helix bundle protein"/>
    <property type="match status" value="1"/>
</dbReference>